<gene>
    <name evidence="1" type="ORF">Pint_16919</name>
</gene>
<reference evidence="2" key="1">
    <citation type="journal article" date="2023" name="G3 (Bethesda)">
        <title>Genome assembly and association tests identify interacting loci associated with vigor, precocity, and sex in interspecific pistachio rootstocks.</title>
        <authorList>
            <person name="Palmer W."/>
            <person name="Jacygrad E."/>
            <person name="Sagayaradj S."/>
            <person name="Cavanaugh K."/>
            <person name="Han R."/>
            <person name="Bertier L."/>
            <person name="Beede B."/>
            <person name="Kafkas S."/>
            <person name="Golino D."/>
            <person name="Preece J."/>
            <person name="Michelmore R."/>
        </authorList>
    </citation>
    <scope>NUCLEOTIDE SEQUENCE [LARGE SCALE GENOMIC DNA]</scope>
</reference>
<comment type="caution">
    <text evidence="1">The sequence shown here is derived from an EMBL/GenBank/DDBJ whole genome shotgun (WGS) entry which is preliminary data.</text>
</comment>
<proteinExistence type="predicted"/>
<dbReference type="EMBL" id="CM047737">
    <property type="protein sequence ID" value="KAJ0049036.1"/>
    <property type="molecule type" value="Genomic_DNA"/>
</dbReference>
<sequence>MPTFSLCFMGLLLLGFFTINPSFTSFLMSIPASASFLLSLNVKHNNYYDVYI</sequence>
<keyword evidence="2" id="KW-1185">Reference proteome</keyword>
<name>A0ACC0ZBT7_9ROSI</name>
<evidence type="ECO:0000313" key="1">
    <source>
        <dbReference type="EMBL" id="KAJ0049036.1"/>
    </source>
</evidence>
<protein>
    <submittedName>
        <fullName evidence="1">Uncharacterized protein</fullName>
    </submittedName>
</protein>
<dbReference type="Proteomes" id="UP001163603">
    <property type="component" value="Chromosome 2"/>
</dbReference>
<evidence type="ECO:0000313" key="2">
    <source>
        <dbReference type="Proteomes" id="UP001163603"/>
    </source>
</evidence>
<accession>A0ACC0ZBT7</accession>
<organism evidence="1 2">
    <name type="scientific">Pistacia integerrima</name>
    <dbReference type="NCBI Taxonomy" id="434235"/>
    <lineage>
        <taxon>Eukaryota</taxon>
        <taxon>Viridiplantae</taxon>
        <taxon>Streptophyta</taxon>
        <taxon>Embryophyta</taxon>
        <taxon>Tracheophyta</taxon>
        <taxon>Spermatophyta</taxon>
        <taxon>Magnoliopsida</taxon>
        <taxon>eudicotyledons</taxon>
        <taxon>Gunneridae</taxon>
        <taxon>Pentapetalae</taxon>
        <taxon>rosids</taxon>
        <taxon>malvids</taxon>
        <taxon>Sapindales</taxon>
        <taxon>Anacardiaceae</taxon>
        <taxon>Pistacia</taxon>
    </lineage>
</organism>